<name>A0A974NN13_PERPY</name>
<gene>
    <name evidence="2" type="ORF">I6J18_03055</name>
</gene>
<keyword evidence="1" id="KW-0732">Signal</keyword>
<dbReference type="KEGG" id="ppsr:I6J18_03055"/>
<evidence type="ECO:0000313" key="2">
    <source>
        <dbReference type="EMBL" id="QQT00902.1"/>
    </source>
</evidence>
<dbReference type="Proteomes" id="UP000595254">
    <property type="component" value="Chromosome"/>
</dbReference>
<dbReference type="AlphaFoldDB" id="A0A974NN13"/>
<keyword evidence="3" id="KW-1185">Reference proteome</keyword>
<sequence>MKKNVYFVIAMLVLLVSTVFVAPSQSEALSGNEPTYTYWMQKGNKTYKSTSYSQWKSQKGTVVGAATMKKKYSTKSGWSITASAGIPVKAIEVGLEGNLTKESTLSTTISKKIPKGKTGVFQIRNQYKTYNVKMEQWFSMDGRKSKTGKVKTVTVKKKTDIQGRIILK</sequence>
<reference evidence="2 3" key="1">
    <citation type="submission" date="2021-01" db="EMBL/GenBank/DDBJ databases">
        <title>FDA dAtabase for Regulatory Grade micrObial Sequences (FDA-ARGOS): Supporting development and validation of Infectious Disease Dx tests.</title>
        <authorList>
            <person name="Nelson B."/>
            <person name="Plummer A."/>
            <person name="Tallon L."/>
            <person name="Sadzewicz L."/>
            <person name="Zhao X."/>
            <person name="Boylan J."/>
            <person name="Ott S."/>
            <person name="Bowen H."/>
            <person name="Vavikolanu K."/>
            <person name="Mehta A."/>
            <person name="Aluvathingal J."/>
            <person name="Nadendla S."/>
            <person name="Myers T."/>
            <person name="Yan Y."/>
            <person name="Sichtig H."/>
        </authorList>
    </citation>
    <scope>NUCLEOTIDE SEQUENCE [LARGE SCALE GENOMIC DNA]</scope>
    <source>
        <strain evidence="2 3">FDAARGOS_1161</strain>
    </source>
</reference>
<evidence type="ECO:0000256" key="1">
    <source>
        <dbReference type="SAM" id="SignalP"/>
    </source>
</evidence>
<feature type="signal peptide" evidence="1">
    <location>
        <begin position="1"/>
        <end position="21"/>
    </location>
</feature>
<accession>A0A974NN13</accession>
<feature type="chain" id="PRO_5038985953" evidence="1">
    <location>
        <begin position="22"/>
        <end position="168"/>
    </location>
</feature>
<proteinExistence type="predicted"/>
<evidence type="ECO:0000313" key="3">
    <source>
        <dbReference type="Proteomes" id="UP000595254"/>
    </source>
</evidence>
<protein>
    <submittedName>
        <fullName evidence="2">Uncharacterized protein</fullName>
    </submittedName>
</protein>
<organism evidence="2 3">
    <name type="scientific">Peribacillus psychrosaccharolyticus</name>
    <name type="common">Bacillus psychrosaccharolyticus</name>
    <dbReference type="NCBI Taxonomy" id="1407"/>
    <lineage>
        <taxon>Bacteria</taxon>
        <taxon>Bacillati</taxon>
        <taxon>Bacillota</taxon>
        <taxon>Bacilli</taxon>
        <taxon>Bacillales</taxon>
        <taxon>Bacillaceae</taxon>
        <taxon>Peribacillus</taxon>
    </lineage>
</organism>
<dbReference type="EMBL" id="CP068053">
    <property type="protein sequence ID" value="QQT00902.1"/>
    <property type="molecule type" value="Genomic_DNA"/>
</dbReference>
<dbReference type="RefSeq" id="WP_040375073.1">
    <property type="nucleotide sequence ID" value="NZ_CP068053.1"/>
</dbReference>